<evidence type="ECO:0000313" key="3">
    <source>
        <dbReference type="EMBL" id="TDR39838.1"/>
    </source>
</evidence>
<reference evidence="3 5" key="2">
    <citation type="submission" date="2019-03" db="EMBL/GenBank/DDBJ databases">
        <title>Genomic Encyclopedia of Type Strains, Phase IV (KMG-IV): sequencing the most valuable type-strain genomes for metagenomic binning, comparative biology and taxonomic classification.</title>
        <authorList>
            <person name="Goeker M."/>
        </authorList>
    </citation>
    <scope>NUCLEOTIDE SEQUENCE [LARGE SCALE GENOMIC DNA]</scope>
    <source>
        <strain evidence="3 5">DSM 20580</strain>
    </source>
</reference>
<evidence type="ECO:0000313" key="5">
    <source>
        <dbReference type="Proteomes" id="UP000294641"/>
    </source>
</evidence>
<keyword evidence="1" id="KW-0472">Membrane</keyword>
<gene>
    <name evidence="3" type="ORF">DFR61_11055</name>
    <name evidence="2" type="ORF">NCTC10597_00959</name>
</gene>
<keyword evidence="1" id="KW-1133">Transmembrane helix</keyword>
<dbReference type="Proteomes" id="UP000294641">
    <property type="component" value="Unassembled WGS sequence"/>
</dbReference>
<dbReference type="Proteomes" id="UP000254330">
    <property type="component" value="Unassembled WGS sequence"/>
</dbReference>
<feature type="transmembrane region" description="Helical" evidence="1">
    <location>
        <begin position="41"/>
        <end position="66"/>
    </location>
</feature>
<reference evidence="2 4" key="1">
    <citation type="submission" date="2018-06" db="EMBL/GenBank/DDBJ databases">
        <authorList>
            <consortium name="Pathogen Informatics"/>
            <person name="Doyle S."/>
        </authorList>
    </citation>
    <scope>NUCLEOTIDE SEQUENCE [LARGE SCALE GENOMIC DNA]</scope>
    <source>
        <strain evidence="2 4">NCTC10597</strain>
    </source>
</reference>
<dbReference type="AlphaFoldDB" id="A0A2U3AFV3"/>
<evidence type="ECO:0000313" key="4">
    <source>
        <dbReference type="Proteomes" id="UP000254330"/>
    </source>
</evidence>
<dbReference type="RefSeq" id="WP_109348662.1">
    <property type="nucleotide sequence ID" value="NZ_BJUE01000014.1"/>
</dbReference>
<sequence>MKLLFNYSVQIVLFIIIGAAYAELVAQYFPAYSLSSDLRDTLFLAIAAVSSFFSVQLIKSVFGLAVK</sequence>
<proteinExistence type="predicted"/>
<name>A0A2U3AFV3_9BACL</name>
<protein>
    <submittedName>
        <fullName evidence="2">Uncharacterized protein</fullName>
    </submittedName>
</protein>
<organism evidence="2 4">
    <name type="scientific">Kurthia zopfii</name>
    <dbReference type="NCBI Taxonomy" id="1650"/>
    <lineage>
        <taxon>Bacteria</taxon>
        <taxon>Bacillati</taxon>
        <taxon>Bacillota</taxon>
        <taxon>Bacilli</taxon>
        <taxon>Bacillales</taxon>
        <taxon>Caryophanaceae</taxon>
        <taxon>Kurthia</taxon>
    </lineage>
</organism>
<keyword evidence="1" id="KW-0812">Transmembrane</keyword>
<dbReference type="OrthoDB" id="2456710at2"/>
<dbReference type="EMBL" id="SNZG01000010">
    <property type="protein sequence ID" value="TDR39838.1"/>
    <property type="molecule type" value="Genomic_DNA"/>
</dbReference>
<dbReference type="EMBL" id="UGNP01000001">
    <property type="protein sequence ID" value="STX09287.1"/>
    <property type="molecule type" value="Genomic_DNA"/>
</dbReference>
<feature type="transmembrane region" description="Helical" evidence="1">
    <location>
        <begin position="7"/>
        <end position="29"/>
    </location>
</feature>
<accession>A0A2U3AFV3</accession>
<evidence type="ECO:0000313" key="2">
    <source>
        <dbReference type="EMBL" id="STX09287.1"/>
    </source>
</evidence>
<keyword evidence="5" id="KW-1185">Reference proteome</keyword>
<evidence type="ECO:0000256" key="1">
    <source>
        <dbReference type="SAM" id="Phobius"/>
    </source>
</evidence>
<comment type="caution">
    <text evidence="2">The sequence shown here is derived from an EMBL/GenBank/DDBJ whole genome shotgun (WGS) entry which is preliminary data.</text>
</comment>